<protein>
    <submittedName>
        <fullName evidence="1">BZ3500_MvSof-1268-A1-R1_Chr1-2g01388 protein</fullName>
    </submittedName>
</protein>
<dbReference type="EMBL" id="FMWP01000015">
    <property type="protein sequence ID" value="SCZ91407.1"/>
    <property type="molecule type" value="Genomic_DNA"/>
</dbReference>
<reference evidence="2" key="1">
    <citation type="submission" date="2016-10" db="EMBL/GenBank/DDBJ databases">
        <authorList>
            <person name="Jeantristanb JTB J.-T."/>
            <person name="Ricardo R."/>
        </authorList>
    </citation>
    <scope>NUCLEOTIDE SEQUENCE [LARGE SCALE GENOMIC DNA]</scope>
</reference>
<dbReference type="OrthoDB" id="2155291at2759"/>
<accession>A0A2X0KFW0</accession>
<gene>
    <name evidence="1" type="ORF">BZ3500_MVSOF-1268-A1-R1_CHR1-2G01388</name>
</gene>
<evidence type="ECO:0000313" key="1">
    <source>
        <dbReference type="EMBL" id="SCZ91407.1"/>
    </source>
</evidence>
<dbReference type="AlphaFoldDB" id="A0A2X0KFW0"/>
<sequence length="71" mass="8082">MFRHADSVLHEGRYEETRGASDAVVPPVLTFLLDYIKNASKTISSNAEKRRIWPYETPLGMQHRPRAAPSD</sequence>
<keyword evidence="2" id="KW-1185">Reference proteome</keyword>
<name>A0A2X0KFW0_9BASI</name>
<organism evidence="1 2">
    <name type="scientific">Microbotryum saponariae</name>
    <dbReference type="NCBI Taxonomy" id="289078"/>
    <lineage>
        <taxon>Eukaryota</taxon>
        <taxon>Fungi</taxon>
        <taxon>Dikarya</taxon>
        <taxon>Basidiomycota</taxon>
        <taxon>Pucciniomycotina</taxon>
        <taxon>Microbotryomycetes</taxon>
        <taxon>Microbotryales</taxon>
        <taxon>Microbotryaceae</taxon>
        <taxon>Microbotryum</taxon>
    </lineage>
</organism>
<dbReference type="STRING" id="289078.A0A2X0KFW0"/>
<evidence type="ECO:0000313" key="2">
    <source>
        <dbReference type="Proteomes" id="UP000249723"/>
    </source>
</evidence>
<dbReference type="Proteomes" id="UP000249723">
    <property type="component" value="Unassembled WGS sequence"/>
</dbReference>
<proteinExistence type="predicted"/>